<comment type="caution">
    <text evidence="3">The sequence shown here is derived from an EMBL/GenBank/DDBJ whole genome shotgun (WGS) entry which is preliminary data.</text>
</comment>
<feature type="region of interest" description="Disordered" evidence="2">
    <location>
        <begin position="205"/>
        <end position="226"/>
    </location>
</feature>
<gene>
    <name evidence="3" type="ORF">Poli38472_002676</name>
</gene>
<dbReference type="Proteomes" id="UP000794436">
    <property type="component" value="Unassembled WGS sequence"/>
</dbReference>
<feature type="coiled-coil region" evidence="1">
    <location>
        <begin position="71"/>
        <end position="122"/>
    </location>
</feature>
<organism evidence="3 4">
    <name type="scientific">Pythium oligandrum</name>
    <name type="common">Mycoparasitic fungus</name>
    <dbReference type="NCBI Taxonomy" id="41045"/>
    <lineage>
        <taxon>Eukaryota</taxon>
        <taxon>Sar</taxon>
        <taxon>Stramenopiles</taxon>
        <taxon>Oomycota</taxon>
        <taxon>Peronosporomycetes</taxon>
        <taxon>Pythiales</taxon>
        <taxon>Pythiaceae</taxon>
        <taxon>Pythium</taxon>
    </lineage>
</organism>
<keyword evidence="4" id="KW-1185">Reference proteome</keyword>
<dbReference type="OrthoDB" id="75520at2759"/>
<evidence type="ECO:0000256" key="1">
    <source>
        <dbReference type="SAM" id="Coils"/>
    </source>
</evidence>
<keyword evidence="1" id="KW-0175">Coiled coil</keyword>
<accession>A0A8K1FHB8</accession>
<dbReference type="EMBL" id="SPLM01000072">
    <property type="protein sequence ID" value="TMW63735.1"/>
    <property type="molecule type" value="Genomic_DNA"/>
</dbReference>
<name>A0A8K1FHB8_PYTOL</name>
<evidence type="ECO:0000313" key="3">
    <source>
        <dbReference type="EMBL" id="TMW63735.1"/>
    </source>
</evidence>
<dbReference type="AlphaFoldDB" id="A0A8K1FHB8"/>
<sequence length="226" mass="25180">MTERYSYAELKRAQAQCAEKAADAAVATCGTTSEAQKAVFRAHVNDLCASVFTAALRQYNPVSKENLEPVDEELLKRVKELEKALKKKENGLQALREKVPRLAALQTRVKLEKERKRNAEVLFVASESNEEPLELEESNVEALKETFAKTSRSITEASSKLDRMMSQTNETIDVVERAMKRPKTEIDEAMEKSPTKLSLIQTVTTPEDAGSLRSRLALHGCPAKNA</sequence>
<proteinExistence type="predicted"/>
<reference evidence="3" key="1">
    <citation type="submission" date="2019-03" db="EMBL/GenBank/DDBJ databases">
        <title>Long read genome sequence of the mycoparasitic Pythium oligandrum ATCC 38472 isolated from sugarbeet rhizosphere.</title>
        <authorList>
            <person name="Gaulin E."/>
        </authorList>
    </citation>
    <scope>NUCLEOTIDE SEQUENCE</scope>
    <source>
        <strain evidence="3">ATCC 38472_TT</strain>
    </source>
</reference>
<evidence type="ECO:0000313" key="4">
    <source>
        <dbReference type="Proteomes" id="UP000794436"/>
    </source>
</evidence>
<protein>
    <submittedName>
        <fullName evidence="3">Uncharacterized protein</fullName>
    </submittedName>
</protein>
<evidence type="ECO:0000256" key="2">
    <source>
        <dbReference type="SAM" id="MobiDB-lite"/>
    </source>
</evidence>